<proteinExistence type="predicted"/>
<dbReference type="GO" id="GO:0004252">
    <property type="term" value="F:serine-type endopeptidase activity"/>
    <property type="evidence" value="ECO:0007669"/>
    <property type="project" value="InterPro"/>
</dbReference>
<dbReference type="Pfam" id="PF13365">
    <property type="entry name" value="Trypsin_2"/>
    <property type="match status" value="1"/>
</dbReference>
<feature type="signal peptide" evidence="2">
    <location>
        <begin position="1"/>
        <end position="22"/>
    </location>
</feature>
<dbReference type="Proteomes" id="UP000471147">
    <property type="component" value="Unassembled WGS sequence"/>
</dbReference>
<keyword evidence="1" id="KW-1133">Transmembrane helix</keyword>
<dbReference type="InterPro" id="IPR001940">
    <property type="entry name" value="Peptidase_S1C"/>
</dbReference>
<feature type="transmembrane region" description="Helical" evidence="1">
    <location>
        <begin position="333"/>
        <end position="351"/>
    </location>
</feature>
<keyword evidence="2" id="KW-0732">Signal</keyword>
<organism evidence="3 4">
    <name type="scientific">Sphingorhabdus profundilacus</name>
    <dbReference type="NCBI Taxonomy" id="2509718"/>
    <lineage>
        <taxon>Bacteria</taxon>
        <taxon>Pseudomonadati</taxon>
        <taxon>Pseudomonadota</taxon>
        <taxon>Alphaproteobacteria</taxon>
        <taxon>Sphingomonadales</taxon>
        <taxon>Sphingomonadaceae</taxon>
        <taxon>Sphingorhabdus</taxon>
    </lineage>
</organism>
<reference evidence="3 4" key="1">
    <citation type="submission" date="2019-01" db="EMBL/GenBank/DDBJ databases">
        <title>Sphingorhabdus lacus sp.nov., isolated from an oligotrophic freshwater lake.</title>
        <authorList>
            <person name="Park M."/>
        </authorList>
    </citation>
    <scope>NUCLEOTIDE SEQUENCE [LARGE SCALE GENOMIC DNA]</scope>
    <source>
        <strain evidence="3 4">IMCC26285</strain>
    </source>
</reference>
<dbReference type="InterPro" id="IPR009003">
    <property type="entry name" value="Peptidase_S1_PA"/>
</dbReference>
<dbReference type="PANTHER" id="PTHR43019:SF23">
    <property type="entry name" value="PROTEASE DO-LIKE 5, CHLOROPLASTIC"/>
    <property type="match status" value="1"/>
</dbReference>
<dbReference type="AlphaFoldDB" id="A0A6I4LT23"/>
<dbReference type="EMBL" id="SDWJ01000001">
    <property type="protein sequence ID" value="MVZ96191.1"/>
    <property type="molecule type" value="Genomic_DNA"/>
</dbReference>
<evidence type="ECO:0000313" key="4">
    <source>
        <dbReference type="Proteomes" id="UP000471147"/>
    </source>
</evidence>
<gene>
    <name evidence="3" type="ORF">EUU23_00555</name>
</gene>
<evidence type="ECO:0000256" key="2">
    <source>
        <dbReference type="SAM" id="SignalP"/>
    </source>
</evidence>
<keyword evidence="3" id="KW-0645">Protease</keyword>
<feature type="chain" id="PRO_5026186673" evidence="2">
    <location>
        <begin position="23"/>
        <end position="514"/>
    </location>
</feature>
<evidence type="ECO:0000256" key="1">
    <source>
        <dbReference type="SAM" id="Phobius"/>
    </source>
</evidence>
<feature type="transmembrane region" description="Helical" evidence="1">
    <location>
        <begin position="302"/>
        <end position="321"/>
    </location>
</feature>
<protein>
    <submittedName>
        <fullName evidence="3">Serine protease</fullName>
    </submittedName>
</protein>
<comment type="caution">
    <text evidence="3">The sequence shown here is derived from an EMBL/GenBank/DDBJ whole genome shotgun (WGS) entry which is preliminary data.</text>
</comment>
<keyword evidence="1" id="KW-0812">Transmembrane</keyword>
<name>A0A6I4LT23_9SPHN</name>
<dbReference type="InterPro" id="IPR043504">
    <property type="entry name" value="Peptidase_S1_PA_chymotrypsin"/>
</dbReference>
<accession>A0A6I4LT23</accession>
<keyword evidence="1" id="KW-0472">Membrane</keyword>
<dbReference type="Gene3D" id="2.40.10.10">
    <property type="entry name" value="Trypsin-like serine proteases"/>
    <property type="match status" value="2"/>
</dbReference>
<dbReference type="GO" id="GO:0006508">
    <property type="term" value="P:proteolysis"/>
    <property type="evidence" value="ECO:0007669"/>
    <property type="project" value="UniProtKB-KW"/>
</dbReference>
<dbReference type="SUPFAM" id="SSF50494">
    <property type="entry name" value="Trypsin-like serine proteases"/>
    <property type="match status" value="1"/>
</dbReference>
<keyword evidence="4" id="KW-1185">Reference proteome</keyword>
<sequence>MVDCPMRYLLALLLLFSPFALSQSRGEPSDIAAATRSVVRIAVFSSADGQRTLIGHGSGVAVSADKVITNAHVADPARLDESVTFTVIPSEGNATYSARLIAVSPGKDLAALQLTQTGRLIPASFFSGVIGDGIDVFAIGYPANVDIALEQNEDDVLRPSVPVKTRGNISSGRSSKSVESLLHTAPIAPGNSGGPLVDACGRVIGINSFGSTADGGGAEFYFAISVREVATFLQDLNIDLNMVINECRSVAELSRAEAEREAVTRGKIEAETRIASELKRSQEGKVRSDAEHAVIGERENHIAFATLLLIISAVAGGAAWQFSEREQVDRFKIAASIGGVAFVSAFLVFIARPSFDEVDERVRAAMTEKIATGSTTRISGNSTERRCVFQPERSRVTVSDTSDVVFTWSKQGCINDRTQYADNAGLWSRSFVPNSDAQVSLVSYEPESNVYRIERYLLGLDAMEKAREARRRYDVAQCRTDAETTGKIDNMNKAVREILPSAPNEILVFACSDR</sequence>
<dbReference type="PRINTS" id="PR00834">
    <property type="entry name" value="PROTEASES2C"/>
</dbReference>
<keyword evidence="3" id="KW-0378">Hydrolase</keyword>
<evidence type="ECO:0000313" key="3">
    <source>
        <dbReference type="EMBL" id="MVZ96191.1"/>
    </source>
</evidence>
<dbReference type="PANTHER" id="PTHR43019">
    <property type="entry name" value="SERINE ENDOPROTEASE DEGS"/>
    <property type="match status" value="1"/>
</dbReference>